<sequence>MAAIIALVLVVPIVGFFVAGMFTGGGEKNADYQQGYQIGLDDAVGTVRTLGGSAEDACRMHVTTEVGIADSNSRRAKDMRRGCVQAVRDELTGS</sequence>
<dbReference type="AlphaFoldDB" id="A0A172UWI6"/>
<proteinExistence type="predicted"/>
<dbReference type="Proteomes" id="UP000077143">
    <property type="component" value="Plasmid pMYC1"/>
</dbReference>
<dbReference type="EMBL" id="CP015597">
    <property type="protein sequence ID" value="ANE83461.1"/>
    <property type="molecule type" value="Genomic_DNA"/>
</dbReference>
<dbReference type="KEGG" id="madi:A7U43_28540"/>
<reference evidence="1 2" key="1">
    <citation type="submission" date="2016-05" db="EMBL/GenBank/DDBJ databases">
        <title>Complete genome sequence of a phthalic acid esters degrading Mycobacterium sp. YC-RL4.</title>
        <authorList>
            <person name="Ren L."/>
            <person name="Fan S."/>
            <person name="Ruth N."/>
            <person name="Jia Y."/>
            <person name="Wang J."/>
            <person name="Qiao C."/>
        </authorList>
    </citation>
    <scope>NUCLEOTIDE SEQUENCE [LARGE SCALE GENOMIC DNA]</scope>
    <source>
        <strain evidence="1 2">YC-RL4</strain>
        <plasmid evidence="2">pmyc1</plasmid>
    </source>
</reference>
<evidence type="ECO:0000313" key="1">
    <source>
        <dbReference type="EMBL" id="ANE83461.1"/>
    </source>
</evidence>
<geneLocation type="plasmid" evidence="2">
    <name>pmyc1</name>
</geneLocation>
<gene>
    <name evidence="1" type="ORF">A7U43_28540</name>
</gene>
<protein>
    <submittedName>
        <fullName evidence="1">Uncharacterized protein</fullName>
    </submittedName>
</protein>
<keyword evidence="1" id="KW-0614">Plasmid</keyword>
<evidence type="ECO:0000313" key="2">
    <source>
        <dbReference type="Proteomes" id="UP000077143"/>
    </source>
</evidence>
<accession>A0A172UWI6</accession>
<keyword evidence="2" id="KW-1185">Reference proteome</keyword>
<name>A0A172UWI6_9MYCO</name>
<organism evidence="1 2">
    <name type="scientific">Mycobacterium adipatum</name>
    <dbReference type="NCBI Taxonomy" id="1682113"/>
    <lineage>
        <taxon>Bacteria</taxon>
        <taxon>Bacillati</taxon>
        <taxon>Actinomycetota</taxon>
        <taxon>Actinomycetes</taxon>
        <taxon>Mycobacteriales</taxon>
        <taxon>Mycobacteriaceae</taxon>
        <taxon>Mycobacterium</taxon>
    </lineage>
</organism>